<dbReference type="RefSeq" id="WP_058695435.1">
    <property type="nucleotide sequence ID" value="NZ_CABJDW020000002.1"/>
</dbReference>
<sequence length="61" mass="6642">MDEFKKYIIIAILALIAVLVAPVIIALLGIVLSPVITTIGFIVILFAVTVFIAYKNKIGRK</sequence>
<dbReference type="EMBL" id="CP029487">
    <property type="protein sequence ID" value="QCT73268.1"/>
    <property type="molecule type" value="Genomic_DNA"/>
</dbReference>
<keyword evidence="3" id="KW-1185">Reference proteome</keyword>
<keyword evidence="1" id="KW-0472">Membrane</keyword>
<organism evidence="2 3">
    <name type="scientific">Eubacterium maltosivorans</name>
    <dbReference type="NCBI Taxonomy" id="2041044"/>
    <lineage>
        <taxon>Bacteria</taxon>
        <taxon>Bacillati</taxon>
        <taxon>Bacillota</taxon>
        <taxon>Clostridia</taxon>
        <taxon>Eubacteriales</taxon>
        <taxon>Eubacteriaceae</taxon>
        <taxon>Eubacterium</taxon>
    </lineage>
</organism>
<dbReference type="Proteomes" id="UP000218387">
    <property type="component" value="Chromosome"/>
</dbReference>
<accession>A0A4P9CCB0</accession>
<dbReference type="KEGG" id="emt:CPZ25_018765"/>
<name>A0A4P9CCB0_EUBML</name>
<dbReference type="AlphaFoldDB" id="A0A4P9CCB0"/>
<protein>
    <submittedName>
        <fullName evidence="2">Uncharacterized protein</fullName>
    </submittedName>
</protein>
<proteinExistence type="predicted"/>
<evidence type="ECO:0000313" key="3">
    <source>
        <dbReference type="Proteomes" id="UP000218387"/>
    </source>
</evidence>
<keyword evidence="1" id="KW-1133">Transmembrane helix</keyword>
<keyword evidence="1" id="KW-0812">Transmembrane</keyword>
<reference evidence="2 3" key="1">
    <citation type="submission" date="2018-05" db="EMBL/GenBank/DDBJ databases">
        <title>Genome comparison of Eubacterium sp.</title>
        <authorList>
            <person name="Feng Y."/>
            <person name="Sanchez-Andrea I."/>
            <person name="Stams A.J.M."/>
            <person name="De Vos W.M."/>
        </authorList>
    </citation>
    <scope>NUCLEOTIDE SEQUENCE [LARGE SCALE GENOMIC DNA]</scope>
    <source>
        <strain evidence="2 3">YI</strain>
    </source>
</reference>
<feature type="transmembrane region" description="Helical" evidence="1">
    <location>
        <begin position="7"/>
        <end position="29"/>
    </location>
</feature>
<evidence type="ECO:0000313" key="2">
    <source>
        <dbReference type="EMBL" id="QCT73268.1"/>
    </source>
</evidence>
<feature type="transmembrane region" description="Helical" evidence="1">
    <location>
        <begin position="35"/>
        <end position="54"/>
    </location>
</feature>
<evidence type="ECO:0000256" key="1">
    <source>
        <dbReference type="SAM" id="Phobius"/>
    </source>
</evidence>
<gene>
    <name evidence="2" type="ORF">CPZ25_018765</name>
</gene>